<dbReference type="eggNOG" id="COG3608">
    <property type="taxonomic scope" value="Bacteria"/>
</dbReference>
<dbReference type="OrthoDB" id="9782876at2"/>
<evidence type="ECO:0000313" key="2">
    <source>
        <dbReference type="Proteomes" id="UP000000466"/>
    </source>
</evidence>
<protein>
    <recommendedName>
        <fullName evidence="3">Succinylglutamate desuccinylase/aspartoacylase</fullName>
    </recommendedName>
</protein>
<gene>
    <name evidence="1" type="ordered locus">M5M_15760</name>
</gene>
<dbReference type="Gene3D" id="3.40.630.10">
    <property type="entry name" value="Zn peptidases"/>
    <property type="match status" value="1"/>
</dbReference>
<name>K4KM87_SIMAS</name>
<accession>K4KM87</accession>
<organism evidence="1 2">
    <name type="scientific">Simiduia agarivorans (strain DSM 21679 / JCM 13881 / BCRC 17597 / SA1)</name>
    <dbReference type="NCBI Taxonomy" id="1117647"/>
    <lineage>
        <taxon>Bacteria</taxon>
        <taxon>Pseudomonadati</taxon>
        <taxon>Pseudomonadota</taxon>
        <taxon>Gammaproteobacteria</taxon>
        <taxon>Cellvibrionales</taxon>
        <taxon>Cellvibrionaceae</taxon>
        <taxon>Simiduia</taxon>
    </lineage>
</organism>
<dbReference type="SUPFAM" id="SSF53187">
    <property type="entry name" value="Zn-dependent exopeptidases"/>
    <property type="match status" value="1"/>
</dbReference>
<proteinExistence type="predicted"/>
<keyword evidence="2" id="KW-1185">Reference proteome</keyword>
<evidence type="ECO:0000313" key="1">
    <source>
        <dbReference type="EMBL" id="AFV00285.1"/>
    </source>
</evidence>
<dbReference type="AlphaFoldDB" id="K4KM87"/>
<dbReference type="Proteomes" id="UP000000466">
    <property type="component" value="Chromosome"/>
</dbReference>
<reference evidence="1 2" key="1">
    <citation type="journal article" date="2013" name="Genome Announc.">
        <title>Complete genome sequence of Simiduia agarivorans SA1(T), a marine bacterium able to degrade a variety of polysaccharides.</title>
        <authorList>
            <person name="Lin S.Y."/>
            <person name="Shieh W.Y."/>
            <person name="Chen J.S."/>
            <person name="Tang S.L."/>
        </authorList>
    </citation>
    <scope>NUCLEOTIDE SEQUENCE [LARGE SCALE GENOMIC DNA]</scope>
    <source>
        <strain evidence="2">DSM 21679 / JCM 13881 / BCRC 17597 / SA1</strain>
    </source>
</reference>
<sequence length="329" mass="35493">MLPVIDASTLQVPADAGQFLHSLGGAVAIEHRVDDTLPWCVVSVLVHGNEPSGFFACHQLLKAGFKPAWNTAWVISSVRAARTAPEFTHRHLPGEYDLNRRFGVHPIDDPVTALAFDMTDYIRERQPRWVLDIHNTSGRGPAFGVAVANSQAIASLLAPFTDRLIVTHLVVGSLMEQNFNCPVVTLECGGSADPAAHSCAVLGLRQLLASPALSASPSQLTLYQHPVRVQLRAGLSLAYGDSACPGAVLTLRSDLEQLNCVTAHPGTCFGWLQSPLADALSAVNDQRQDVIEQLFEVDKGVLQNRVPMQVFMATPRADIALSDCLFYAA</sequence>
<dbReference type="KEGG" id="saga:M5M_15760"/>
<dbReference type="STRING" id="1117647.M5M_15760"/>
<dbReference type="EMBL" id="CP003746">
    <property type="protein sequence ID" value="AFV00285.1"/>
    <property type="molecule type" value="Genomic_DNA"/>
</dbReference>
<dbReference type="HOGENOM" id="CLU_816212_0_0_6"/>
<dbReference type="RefSeq" id="WP_015048437.1">
    <property type="nucleotide sequence ID" value="NC_018868.3"/>
</dbReference>
<evidence type="ECO:0008006" key="3">
    <source>
        <dbReference type="Google" id="ProtNLM"/>
    </source>
</evidence>